<keyword evidence="4" id="KW-1185">Reference proteome</keyword>
<evidence type="ECO:0000256" key="1">
    <source>
        <dbReference type="SAM" id="Coils"/>
    </source>
</evidence>
<dbReference type="EMBL" id="SMFV01000001">
    <property type="protein sequence ID" value="TCK06522.1"/>
    <property type="molecule type" value="Genomic_DNA"/>
</dbReference>
<feature type="coiled-coil region" evidence="1">
    <location>
        <begin position="57"/>
        <end position="84"/>
    </location>
</feature>
<proteinExistence type="predicted"/>
<dbReference type="Proteomes" id="UP000295777">
    <property type="component" value="Unassembled WGS sequence"/>
</dbReference>
<accession>A0A4R1GPU7</accession>
<dbReference type="InterPro" id="IPR058365">
    <property type="entry name" value="DUF8052"/>
</dbReference>
<evidence type="ECO:0000313" key="4">
    <source>
        <dbReference type="Proteomes" id="UP000295777"/>
    </source>
</evidence>
<gene>
    <name evidence="3" type="ORF">CLV27_0323</name>
</gene>
<dbReference type="AlphaFoldDB" id="A0A4R1GPU7"/>
<name>A0A4R1GPU7_9BACT</name>
<dbReference type="Pfam" id="PF26226">
    <property type="entry name" value="DUF8052"/>
    <property type="match status" value="1"/>
</dbReference>
<evidence type="ECO:0000313" key="3">
    <source>
        <dbReference type="EMBL" id="TCK06522.1"/>
    </source>
</evidence>
<protein>
    <recommendedName>
        <fullName evidence="2">DUF8052 domain-containing protein</fullName>
    </recommendedName>
</protein>
<comment type="caution">
    <text evidence="3">The sequence shown here is derived from an EMBL/GenBank/DDBJ whole genome shotgun (WGS) entry which is preliminary data.</text>
</comment>
<keyword evidence="1" id="KW-0175">Coiled coil</keyword>
<reference evidence="3 4" key="1">
    <citation type="submission" date="2019-03" db="EMBL/GenBank/DDBJ databases">
        <title>Genomic Encyclopedia of Archaeal and Bacterial Type Strains, Phase II (KMG-II): from individual species to whole genera.</title>
        <authorList>
            <person name="Goeker M."/>
        </authorList>
    </citation>
    <scope>NUCLEOTIDE SEQUENCE [LARGE SCALE GENOMIC DNA]</scope>
    <source>
        <strain evidence="3 4">DSM 24425</strain>
    </source>
</reference>
<feature type="domain" description="DUF8052" evidence="2">
    <location>
        <begin position="3"/>
        <end position="137"/>
    </location>
</feature>
<dbReference type="OrthoDB" id="15584at2"/>
<organism evidence="3 4">
    <name type="scientific">Phorcysia thermohydrogeniphila</name>
    <dbReference type="NCBI Taxonomy" id="936138"/>
    <lineage>
        <taxon>Bacteria</taxon>
        <taxon>Pseudomonadati</taxon>
        <taxon>Aquificota</taxon>
        <taxon>Aquificia</taxon>
        <taxon>Desulfurobacteriales</taxon>
        <taxon>Desulfurobacteriaceae</taxon>
        <taxon>Phorcysia</taxon>
    </lineage>
</organism>
<evidence type="ECO:0000259" key="2">
    <source>
        <dbReference type="Pfam" id="PF26226"/>
    </source>
</evidence>
<dbReference type="RefSeq" id="WP_132525145.1">
    <property type="nucleotide sequence ID" value="NZ_SMFV01000001.1"/>
</dbReference>
<sequence>MKEAVKEKFLKYGKIIEPFEIDGCRFEFFGELQLRTVHTTFFMKDYEIVSYLYLLSKRLKSVNIQKAKEELELLKRLSKKLLKTPEGHYLSTFILLLEAEEAEIPEGEARALFFKKSILFGLKGSFQCAVVITNGEREIYPKEVEDTIKWLSLEQS</sequence>